<sequence>MYQLKVKHKKICCDGTNEIGIDEGLGHPLIYLDMGNEDSITCPYCSKVFTYSCVEDGVLN</sequence>
<reference evidence="2 3" key="1">
    <citation type="journal article" date="2021" name="Microb. Ecol.">
        <title>Candidatus Mesenet longicola: Novel Endosymbionts of Brontispa longissima that Induce Cytoplasmic Incompatibility.</title>
        <authorList>
            <person name="Takano S."/>
            <person name="Gotoh Y."/>
            <person name="Hayashi T."/>
        </authorList>
    </citation>
    <scope>NUCLEOTIDE SEQUENCE [LARGE SCALE GENOMIC DNA]</scope>
    <source>
        <strain evidence="2">L5</strain>
    </source>
</reference>
<comment type="caution">
    <text evidence="2">The sequence shown here is derived from an EMBL/GenBank/DDBJ whole genome shotgun (WGS) entry which is preliminary data.</text>
</comment>
<dbReference type="Proteomes" id="UP000637906">
    <property type="component" value="Unassembled WGS sequence"/>
</dbReference>
<dbReference type="InterPro" id="IPR019401">
    <property type="entry name" value="Znf_CHCC"/>
</dbReference>
<keyword evidence="3" id="KW-1185">Reference proteome</keyword>
<name>A0A8J3MNS7_9RICK</name>
<dbReference type="Gene3D" id="2.60.260.40">
    <property type="entry name" value="q5lls5 like domains"/>
    <property type="match status" value="1"/>
</dbReference>
<gene>
    <name evidence="2" type="ORF">sL5_01880</name>
</gene>
<dbReference type="Pfam" id="PF10276">
    <property type="entry name" value="zf-CHCC"/>
    <property type="match status" value="1"/>
</dbReference>
<accession>A0A8J3MNS7</accession>
<evidence type="ECO:0000313" key="3">
    <source>
        <dbReference type="Proteomes" id="UP000637906"/>
    </source>
</evidence>
<proteinExistence type="predicted"/>
<dbReference type="EMBL" id="BNGU01000004">
    <property type="protein sequence ID" value="GHM59195.1"/>
    <property type="molecule type" value="Genomic_DNA"/>
</dbReference>
<dbReference type="AlphaFoldDB" id="A0A8J3MNS7"/>
<protein>
    <recommendedName>
        <fullName evidence="1">Zinc finger CHCC-type domain-containing protein</fullName>
    </recommendedName>
</protein>
<evidence type="ECO:0000259" key="1">
    <source>
        <dbReference type="Pfam" id="PF10276"/>
    </source>
</evidence>
<evidence type="ECO:0000313" key="2">
    <source>
        <dbReference type="EMBL" id="GHM59195.1"/>
    </source>
</evidence>
<feature type="domain" description="Zinc finger CHCC-type" evidence="1">
    <location>
        <begin position="9"/>
        <end position="49"/>
    </location>
</feature>
<organism evidence="2 3">
    <name type="scientific">Candidatus Mesenet longicola</name>
    <dbReference type="NCBI Taxonomy" id="1892558"/>
    <lineage>
        <taxon>Bacteria</taxon>
        <taxon>Pseudomonadati</taxon>
        <taxon>Pseudomonadota</taxon>
        <taxon>Alphaproteobacteria</taxon>
        <taxon>Rickettsiales</taxon>
        <taxon>Anaplasmataceae</taxon>
        <taxon>Candidatus Mesenet</taxon>
    </lineage>
</organism>